<proteinExistence type="inferred from homology"/>
<dbReference type="GeneID" id="8848231"/>
<evidence type="ECO:0000313" key="3">
    <source>
        <dbReference type="EMBL" id="EFC44425.1"/>
    </source>
</evidence>
<evidence type="ECO:0000256" key="1">
    <source>
        <dbReference type="ARBA" id="ARBA00009670"/>
    </source>
</evidence>
<keyword evidence="4" id="KW-1185">Reference proteome</keyword>
<dbReference type="CDD" id="cd13969">
    <property type="entry name" value="ADCK1-like"/>
    <property type="match status" value="1"/>
</dbReference>
<dbReference type="RefSeq" id="XP_002677169.1">
    <property type="nucleotide sequence ID" value="XM_002677123.1"/>
</dbReference>
<dbReference type="InterPro" id="IPR045307">
    <property type="entry name" value="ADCK1_dom"/>
</dbReference>
<sequence length="542" mass="63533">MGSDEWDKELIESEKRLKDSLEGKYQEFDETKTLIYQTHKRSATKFLNLFIDLGGIFIKVGQYMSSMTNFLPDAWTETLQVLQDKVPYQADLSEIRLMFEEEFHKHPELKDRKLEDIFESFDELPIAAASLAQVHKAKLRKGAIESLKGTELDGSTVAVKIQYPSIRYFYKGDMIAKQAAMEIIHFFFPHYNISWMGKMLDDTLNQELDFHIEHENSNKIRKLFEKEEEGITQSLYIPKIVSPLSSKRVLTMEFIDGWKISDIESITKHMDHKRMVESAKTTMSIFAKMIFVFGFVHTDPHPGNILVRAHPKNPNHSQVVLLDHGLYQTLDPDFRVKFARFWRALVMHDKPVVDQYCKDLGIDDSQLYASLILMRGYDEKSGIGLSSHGTKAEFETFFKGIIKHRMDKFQQMVRNMPTEMLLIMRTNNLLRYVNQSMGVPVNRYVINARIASRGMYHSKSLPDTLSACQEGKPLSENLSMWNYMKLKYQQHSQYLHFETILFIYEYKQWLWNVWYRLMIHYGFMEPIRIQVDKNDMDVVLAA</sequence>
<dbReference type="InParanoid" id="D2VFA6"/>
<dbReference type="KEGG" id="ngr:NAEGRDRAFT_33688"/>
<dbReference type="InterPro" id="IPR051130">
    <property type="entry name" value="Mito_struct-func_regulator"/>
</dbReference>
<dbReference type="AlphaFoldDB" id="D2VFA6"/>
<dbReference type="OrthoDB" id="427480at2759"/>
<dbReference type="FunCoup" id="D2VFA6">
    <property type="interactions" value="141"/>
</dbReference>
<organism evidence="4">
    <name type="scientific">Naegleria gruberi</name>
    <name type="common">Amoeba</name>
    <dbReference type="NCBI Taxonomy" id="5762"/>
    <lineage>
        <taxon>Eukaryota</taxon>
        <taxon>Discoba</taxon>
        <taxon>Heterolobosea</taxon>
        <taxon>Tetramitia</taxon>
        <taxon>Eutetramitia</taxon>
        <taxon>Vahlkampfiidae</taxon>
        <taxon>Naegleria</taxon>
    </lineage>
</organism>
<dbReference type="eggNOG" id="KOG1235">
    <property type="taxonomic scope" value="Eukaryota"/>
</dbReference>
<feature type="domain" description="ABC1 atypical kinase-like" evidence="2">
    <location>
        <begin position="82"/>
        <end position="354"/>
    </location>
</feature>
<protein>
    <submittedName>
        <fullName evidence="3">Predicted protein</fullName>
    </submittedName>
</protein>
<dbReference type="EMBL" id="GG738868">
    <property type="protein sequence ID" value="EFC44425.1"/>
    <property type="molecule type" value="Genomic_DNA"/>
</dbReference>
<evidence type="ECO:0000313" key="4">
    <source>
        <dbReference type="Proteomes" id="UP000006671"/>
    </source>
</evidence>
<dbReference type="PANTHER" id="PTHR43173">
    <property type="entry name" value="ABC1 FAMILY PROTEIN"/>
    <property type="match status" value="1"/>
</dbReference>
<dbReference type="VEuPathDB" id="AmoebaDB:NAEGRDRAFT_33688"/>
<dbReference type="OMA" id="HYNISWM"/>
<reference evidence="3 4" key="1">
    <citation type="journal article" date="2010" name="Cell">
        <title>The genome of Naegleria gruberi illuminates early eukaryotic versatility.</title>
        <authorList>
            <person name="Fritz-Laylin L.K."/>
            <person name="Prochnik S.E."/>
            <person name="Ginger M.L."/>
            <person name="Dacks J.B."/>
            <person name="Carpenter M.L."/>
            <person name="Field M.C."/>
            <person name="Kuo A."/>
            <person name="Paredez A."/>
            <person name="Chapman J."/>
            <person name="Pham J."/>
            <person name="Shu S."/>
            <person name="Neupane R."/>
            <person name="Cipriano M."/>
            <person name="Mancuso J."/>
            <person name="Tu H."/>
            <person name="Salamov A."/>
            <person name="Lindquist E."/>
            <person name="Shapiro H."/>
            <person name="Lucas S."/>
            <person name="Grigoriev I.V."/>
            <person name="Cande W.Z."/>
            <person name="Fulton C."/>
            <person name="Rokhsar D.S."/>
            <person name="Dawson S.C."/>
        </authorList>
    </citation>
    <scope>NUCLEOTIDE SEQUENCE [LARGE SCALE GENOMIC DNA]</scope>
    <source>
        <strain evidence="3 4">NEG-M</strain>
    </source>
</reference>
<dbReference type="InterPro" id="IPR004147">
    <property type="entry name" value="ABC1_dom"/>
</dbReference>
<dbReference type="InterPro" id="IPR011009">
    <property type="entry name" value="Kinase-like_dom_sf"/>
</dbReference>
<dbReference type="STRING" id="5762.D2VFA6"/>
<dbReference type="SUPFAM" id="SSF56112">
    <property type="entry name" value="Protein kinase-like (PK-like)"/>
    <property type="match status" value="1"/>
</dbReference>
<accession>D2VFA6</accession>
<evidence type="ECO:0000259" key="2">
    <source>
        <dbReference type="Pfam" id="PF03109"/>
    </source>
</evidence>
<name>D2VFA6_NAEGR</name>
<dbReference type="Pfam" id="PF03109">
    <property type="entry name" value="ABC1"/>
    <property type="match status" value="1"/>
</dbReference>
<dbReference type="Proteomes" id="UP000006671">
    <property type="component" value="Unassembled WGS sequence"/>
</dbReference>
<dbReference type="PANTHER" id="PTHR43173:SF28">
    <property type="entry name" value="AARF DOMAIN CONTAINING KINASE 5"/>
    <property type="match status" value="1"/>
</dbReference>
<gene>
    <name evidence="3" type="ORF">NAEGRDRAFT_33688</name>
</gene>
<comment type="similarity">
    <text evidence="1">Belongs to the protein kinase superfamily. ADCK protein kinase family.</text>
</comment>